<gene>
    <name evidence="5" type="ORF">AZE42_08235</name>
</gene>
<dbReference type="PANTHER" id="PTHR23236">
    <property type="entry name" value="EUKARYOTIC TRANSLATION INITIATION FACTOR 4B/4H"/>
    <property type="match status" value="1"/>
</dbReference>
<feature type="compositionally biased region" description="Polar residues" evidence="3">
    <location>
        <begin position="408"/>
        <end position="425"/>
    </location>
</feature>
<organism evidence="5 6">
    <name type="scientific">Rhizopogon vesiculosus</name>
    <dbReference type="NCBI Taxonomy" id="180088"/>
    <lineage>
        <taxon>Eukaryota</taxon>
        <taxon>Fungi</taxon>
        <taxon>Dikarya</taxon>
        <taxon>Basidiomycota</taxon>
        <taxon>Agaricomycotina</taxon>
        <taxon>Agaricomycetes</taxon>
        <taxon>Agaricomycetidae</taxon>
        <taxon>Boletales</taxon>
        <taxon>Suillineae</taxon>
        <taxon>Rhizopogonaceae</taxon>
        <taxon>Rhizopogon</taxon>
    </lineage>
</organism>
<dbReference type="EMBL" id="LVVM01005326">
    <property type="protein sequence ID" value="OJA10920.1"/>
    <property type="molecule type" value="Genomic_DNA"/>
</dbReference>
<feature type="compositionally biased region" description="Basic and acidic residues" evidence="3">
    <location>
        <begin position="206"/>
        <end position="216"/>
    </location>
</feature>
<dbReference type="Proteomes" id="UP000183567">
    <property type="component" value="Unassembled WGS sequence"/>
</dbReference>
<accession>A0A1J8QC75</accession>
<dbReference type="Gene3D" id="3.30.70.330">
    <property type="match status" value="1"/>
</dbReference>
<comment type="caution">
    <text evidence="5">The sequence shown here is derived from an EMBL/GenBank/DDBJ whole genome shotgun (WGS) entry which is preliminary data.</text>
</comment>
<evidence type="ECO:0000313" key="6">
    <source>
        <dbReference type="Proteomes" id="UP000183567"/>
    </source>
</evidence>
<dbReference type="AlphaFoldDB" id="A0A1J8QC75"/>
<feature type="compositionally biased region" description="Basic and acidic residues" evidence="3">
    <location>
        <begin position="234"/>
        <end position="246"/>
    </location>
</feature>
<proteinExistence type="predicted"/>
<evidence type="ECO:0000256" key="1">
    <source>
        <dbReference type="ARBA" id="ARBA00022884"/>
    </source>
</evidence>
<dbReference type="Pfam" id="PF00076">
    <property type="entry name" value="RRM_1"/>
    <property type="match status" value="1"/>
</dbReference>
<feature type="compositionally biased region" description="Polar residues" evidence="3">
    <location>
        <begin position="437"/>
        <end position="453"/>
    </location>
</feature>
<dbReference type="InterPro" id="IPR035979">
    <property type="entry name" value="RBD_domain_sf"/>
</dbReference>
<feature type="compositionally biased region" description="Basic and acidic residues" evidence="3">
    <location>
        <begin position="40"/>
        <end position="54"/>
    </location>
</feature>
<dbReference type="STRING" id="180088.A0A1J8QC75"/>
<reference evidence="5 6" key="1">
    <citation type="submission" date="2016-03" db="EMBL/GenBank/DDBJ databases">
        <title>Comparative genomics of the ectomycorrhizal sister species Rhizopogon vinicolor and Rhizopogon vesiculosus (Basidiomycota: Boletales) reveals a divergence of the mating type B locus.</title>
        <authorList>
            <person name="Mujic A.B."/>
            <person name="Kuo A."/>
            <person name="Tritt A."/>
            <person name="Lipzen A."/>
            <person name="Chen C."/>
            <person name="Johnson J."/>
            <person name="Sharma A."/>
            <person name="Barry K."/>
            <person name="Grigoriev I.V."/>
            <person name="Spatafora J.W."/>
        </authorList>
    </citation>
    <scope>NUCLEOTIDE SEQUENCE [LARGE SCALE GENOMIC DNA]</scope>
    <source>
        <strain evidence="5 6">AM-OR11-056</strain>
    </source>
</reference>
<dbReference type="InterPro" id="IPR000504">
    <property type="entry name" value="RRM_dom"/>
</dbReference>
<keyword evidence="6" id="KW-1185">Reference proteome</keyword>
<feature type="compositionally biased region" description="Basic and acidic residues" evidence="3">
    <location>
        <begin position="382"/>
        <end position="404"/>
    </location>
</feature>
<protein>
    <recommendedName>
        <fullName evidence="4">RRM domain-containing protein</fullName>
    </recommendedName>
</protein>
<dbReference type="PROSITE" id="PS50102">
    <property type="entry name" value="RRM"/>
    <property type="match status" value="1"/>
</dbReference>
<evidence type="ECO:0000256" key="3">
    <source>
        <dbReference type="SAM" id="MobiDB-lite"/>
    </source>
</evidence>
<feature type="domain" description="RRM" evidence="4">
    <location>
        <begin position="98"/>
        <end position="173"/>
    </location>
</feature>
<dbReference type="SUPFAM" id="SSF54928">
    <property type="entry name" value="RNA-binding domain, RBD"/>
    <property type="match status" value="1"/>
</dbReference>
<feature type="compositionally biased region" description="Basic and acidic residues" evidence="3">
    <location>
        <begin position="187"/>
        <end position="199"/>
    </location>
</feature>
<dbReference type="SMART" id="SM00360">
    <property type="entry name" value="RRM"/>
    <property type="match status" value="1"/>
</dbReference>
<feature type="region of interest" description="Disordered" evidence="3">
    <location>
        <begin position="161"/>
        <end position="492"/>
    </location>
</feature>
<dbReference type="OrthoDB" id="48651at2759"/>
<dbReference type="GO" id="GO:0005730">
    <property type="term" value="C:nucleolus"/>
    <property type="evidence" value="ECO:0007669"/>
    <property type="project" value="TreeGrafter"/>
</dbReference>
<feature type="compositionally biased region" description="Pro residues" evidence="3">
    <location>
        <begin position="426"/>
        <end position="436"/>
    </location>
</feature>
<feature type="region of interest" description="Disordered" evidence="3">
    <location>
        <begin position="24"/>
        <end position="54"/>
    </location>
</feature>
<dbReference type="InterPro" id="IPR012677">
    <property type="entry name" value="Nucleotide-bd_a/b_plait_sf"/>
</dbReference>
<sequence length="492" mass="53625">MPPKKSKASKMSLNEFLGDTTLGSWADEMDSLPSAPSIRTDGDEPRPGDRFGRRDDFASRRELLILGFVLGYRFTLFSDDRSFASPREDLPLPTQPPYTAYVANLAFDITEGELESFFGPHETKSIKIIKDRDDKPKGFGYVEFAELDGLKDALAKTGSSLSGRTVRTSVAEPPKERSGFSGSQFEDDAKFSGNWRREGPLPNLQDTRDSSRRRFDGPPGDRMPPPPSVSDDVNDWRSSKLAKIPEPEAPSFKRRGSGFSTPEGPSAADTDEKWALGSKFKPSTEDPPSRFGSLRGSHDSQHARDLPADEGDWRSGRSRTSPTNSTPPTPQMGRRKLELLPRSSANSASPSPLSSPKMASNPGAPSAPKTSPFGAARPVDVSTREREIATRVEKEREALKDRVPHPMSRNSSRQATERTSGNVTRSPPPQVAPTPGSPRTSHATLATSSNVRPSFSFAHAASTKKDVSNTSAEEKEDSPVDQITEQAAEVTV</sequence>
<keyword evidence="1 2" id="KW-0694">RNA-binding</keyword>
<evidence type="ECO:0000256" key="2">
    <source>
        <dbReference type="PROSITE-ProRule" id="PRU00176"/>
    </source>
</evidence>
<feature type="compositionally biased region" description="Low complexity" evidence="3">
    <location>
        <begin position="340"/>
        <end position="360"/>
    </location>
</feature>
<name>A0A1J8QC75_9AGAM</name>
<evidence type="ECO:0000313" key="5">
    <source>
        <dbReference type="EMBL" id="OJA10920.1"/>
    </source>
</evidence>
<dbReference type="GO" id="GO:0003723">
    <property type="term" value="F:RNA binding"/>
    <property type="evidence" value="ECO:0007669"/>
    <property type="project" value="UniProtKB-UniRule"/>
</dbReference>
<feature type="compositionally biased region" description="Basic and acidic residues" evidence="3">
    <location>
        <begin position="296"/>
        <end position="315"/>
    </location>
</feature>
<dbReference type="PANTHER" id="PTHR23236:SF11">
    <property type="entry name" value="EUKARYOTIC TRANSLATION INITIATION FACTOR 4H"/>
    <property type="match status" value="1"/>
</dbReference>
<evidence type="ECO:0000259" key="4">
    <source>
        <dbReference type="PROSITE" id="PS50102"/>
    </source>
</evidence>